<dbReference type="GO" id="GO:0045259">
    <property type="term" value="C:proton-transporting ATP synthase complex"/>
    <property type="evidence" value="ECO:0007669"/>
    <property type="project" value="UniProtKB-KW"/>
</dbReference>
<keyword evidence="4 13" id="KW-0138">CF(0)</keyword>
<dbReference type="PANTHER" id="PTHR33445:SF1">
    <property type="entry name" value="ATP SYNTHASE SUBUNIT B"/>
    <property type="match status" value="1"/>
</dbReference>
<dbReference type="GO" id="GO:0012505">
    <property type="term" value="C:endomembrane system"/>
    <property type="evidence" value="ECO:0007669"/>
    <property type="project" value="UniProtKB-SubCell"/>
</dbReference>
<dbReference type="PANTHER" id="PTHR33445">
    <property type="entry name" value="ATP SYNTHASE SUBUNIT B', CHLOROPLASTIC"/>
    <property type="match status" value="1"/>
</dbReference>
<name>A0A0G0Z9G4_UNCC2</name>
<dbReference type="Proteomes" id="UP000033869">
    <property type="component" value="Unassembled WGS sequence"/>
</dbReference>
<accession>A0A0G0Z9G4</accession>
<dbReference type="Gene3D" id="6.10.250.1580">
    <property type="match status" value="1"/>
</dbReference>
<feature type="coiled-coil region" evidence="15">
    <location>
        <begin position="98"/>
        <end position="137"/>
    </location>
</feature>
<evidence type="ECO:0000256" key="15">
    <source>
        <dbReference type="SAM" id="Coils"/>
    </source>
</evidence>
<gene>
    <name evidence="13" type="primary">atpF</name>
    <name evidence="16" type="ORF">UU65_C0001G0073</name>
</gene>
<keyword evidence="8 13" id="KW-0406">Ion transport</keyword>
<comment type="caution">
    <text evidence="16">The sequence shown here is derived from an EMBL/GenBank/DDBJ whole genome shotgun (WGS) entry which is preliminary data.</text>
</comment>
<organism evidence="16 17">
    <name type="scientific">candidate division CPR2 bacterium GW2011_GWC1_41_48</name>
    <dbReference type="NCBI Taxonomy" id="1618344"/>
    <lineage>
        <taxon>Bacteria</taxon>
        <taxon>Bacteria division CPR2</taxon>
    </lineage>
</organism>
<evidence type="ECO:0000256" key="5">
    <source>
        <dbReference type="ARBA" id="ARBA00022692"/>
    </source>
</evidence>
<keyword evidence="10 13" id="KW-0066">ATP synthesis</keyword>
<reference evidence="16 17" key="1">
    <citation type="journal article" date="2015" name="Nature">
        <title>rRNA introns, odd ribosomes, and small enigmatic genomes across a large radiation of phyla.</title>
        <authorList>
            <person name="Brown C.T."/>
            <person name="Hug L.A."/>
            <person name="Thomas B.C."/>
            <person name="Sharon I."/>
            <person name="Castelle C.J."/>
            <person name="Singh A."/>
            <person name="Wilkins M.J."/>
            <person name="Williams K.H."/>
            <person name="Banfield J.F."/>
        </authorList>
    </citation>
    <scope>NUCLEOTIDE SEQUENCE [LARGE SCALE GENOMIC DNA]</scope>
</reference>
<sequence length="167" mass="18822">MEILHSIGIEPKLLVAQAINFGLLLFVLYKFLYNPILKLLNERTKKIEKSLKDAEEVEKKLEETEIEKGKVITSAKTEASAMVKEAKIAGEEVKVGIIKEAEAKSKELLKNAKEDIEKEKELVLKEVKNEVAELVSRAMRTIVDKDGEKYDEKLIKEAISEVAKARG</sequence>
<evidence type="ECO:0000256" key="4">
    <source>
        <dbReference type="ARBA" id="ARBA00022547"/>
    </source>
</evidence>
<dbReference type="InterPro" id="IPR050059">
    <property type="entry name" value="ATP_synthase_B_chain"/>
</dbReference>
<evidence type="ECO:0000256" key="12">
    <source>
        <dbReference type="ARBA" id="ARBA00037847"/>
    </source>
</evidence>
<evidence type="ECO:0000256" key="14">
    <source>
        <dbReference type="RuleBase" id="RU003848"/>
    </source>
</evidence>
<dbReference type="AlphaFoldDB" id="A0A0G0Z9G4"/>
<proteinExistence type="inferred from homology"/>
<dbReference type="GO" id="GO:0046961">
    <property type="term" value="F:proton-transporting ATPase activity, rotational mechanism"/>
    <property type="evidence" value="ECO:0007669"/>
    <property type="project" value="TreeGrafter"/>
</dbReference>
<dbReference type="CDD" id="cd06503">
    <property type="entry name" value="ATP-synt_Fo_b"/>
    <property type="match status" value="1"/>
</dbReference>
<evidence type="ECO:0000256" key="8">
    <source>
        <dbReference type="ARBA" id="ARBA00023065"/>
    </source>
</evidence>
<keyword evidence="9 13" id="KW-0472">Membrane</keyword>
<evidence type="ECO:0000256" key="1">
    <source>
        <dbReference type="ARBA" id="ARBA00005513"/>
    </source>
</evidence>
<dbReference type="InterPro" id="IPR028987">
    <property type="entry name" value="ATP_synth_B-like_membr_sf"/>
</dbReference>
<feature type="transmembrane region" description="Helical" evidence="13">
    <location>
        <begin position="14"/>
        <end position="33"/>
    </location>
</feature>
<comment type="function">
    <text evidence="13">Component of the F(0) channel, it forms part of the peripheral stalk, linking F(1) to F(0).</text>
</comment>
<evidence type="ECO:0000256" key="7">
    <source>
        <dbReference type="ARBA" id="ARBA00022989"/>
    </source>
</evidence>
<protein>
    <recommendedName>
        <fullName evidence="13">ATP synthase subunit b</fullName>
    </recommendedName>
    <alternativeName>
        <fullName evidence="13">ATP synthase F(0) sector subunit b</fullName>
    </alternativeName>
    <alternativeName>
        <fullName evidence="13">ATPase subunit I</fullName>
    </alternativeName>
    <alternativeName>
        <fullName evidence="13">F-type ATPase subunit b</fullName>
        <shortName evidence="13">F-ATPase subunit b</shortName>
    </alternativeName>
</protein>
<evidence type="ECO:0000313" key="17">
    <source>
        <dbReference type="Proteomes" id="UP000033869"/>
    </source>
</evidence>
<evidence type="ECO:0000256" key="13">
    <source>
        <dbReference type="HAMAP-Rule" id="MF_01398"/>
    </source>
</evidence>
<keyword evidence="6 13" id="KW-0375">Hydrogen ion transport</keyword>
<keyword evidence="5 13" id="KW-0812">Transmembrane</keyword>
<keyword evidence="15" id="KW-0175">Coiled coil</keyword>
<evidence type="ECO:0000256" key="11">
    <source>
        <dbReference type="ARBA" id="ARBA00025198"/>
    </source>
</evidence>
<keyword evidence="2 13" id="KW-0813">Transport</keyword>
<evidence type="ECO:0000256" key="10">
    <source>
        <dbReference type="ARBA" id="ARBA00023310"/>
    </source>
</evidence>
<comment type="subunit">
    <text evidence="13">F-type ATPases have 2 components, F(1) - the catalytic core - and F(0) - the membrane proton channel. F(1) has five subunits: alpha(3), beta(3), gamma(1), delta(1), epsilon(1). F(0) has three main subunits: a(1), b(2) and c(10-14). The alpha and beta chains form an alternating ring which encloses part of the gamma chain. F(1) is attached to F(0) by a central stalk formed by the gamma and epsilon chains, while a peripheral stalk is formed by the delta and b chains.</text>
</comment>
<dbReference type="InterPro" id="IPR005864">
    <property type="entry name" value="ATP_synth_F0_bsu_bac"/>
</dbReference>
<dbReference type="GO" id="GO:0005886">
    <property type="term" value="C:plasma membrane"/>
    <property type="evidence" value="ECO:0007669"/>
    <property type="project" value="UniProtKB-SubCell"/>
</dbReference>
<evidence type="ECO:0000256" key="9">
    <source>
        <dbReference type="ARBA" id="ARBA00023136"/>
    </source>
</evidence>
<dbReference type="EMBL" id="LCBL01000001">
    <property type="protein sequence ID" value="KKS09668.1"/>
    <property type="molecule type" value="Genomic_DNA"/>
</dbReference>
<comment type="subcellular location">
    <subcellularLocation>
        <location evidence="13">Cell membrane</location>
        <topology evidence="13">Single-pass membrane protein</topology>
    </subcellularLocation>
    <subcellularLocation>
        <location evidence="12">Endomembrane system</location>
        <topology evidence="12">Single-pass membrane protein</topology>
    </subcellularLocation>
</comment>
<comment type="similarity">
    <text evidence="1 13 14">Belongs to the ATPase B chain family.</text>
</comment>
<evidence type="ECO:0000256" key="2">
    <source>
        <dbReference type="ARBA" id="ARBA00022448"/>
    </source>
</evidence>
<dbReference type="GO" id="GO:0046933">
    <property type="term" value="F:proton-transporting ATP synthase activity, rotational mechanism"/>
    <property type="evidence" value="ECO:0007669"/>
    <property type="project" value="UniProtKB-UniRule"/>
</dbReference>
<evidence type="ECO:0000256" key="6">
    <source>
        <dbReference type="ARBA" id="ARBA00022781"/>
    </source>
</evidence>
<keyword evidence="3 13" id="KW-1003">Cell membrane</keyword>
<dbReference type="InterPro" id="IPR002146">
    <property type="entry name" value="ATP_synth_b/b'su_bac/chlpt"/>
</dbReference>
<keyword evidence="7 13" id="KW-1133">Transmembrane helix</keyword>
<dbReference type="SUPFAM" id="SSF81573">
    <property type="entry name" value="F1F0 ATP synthase subunit B, membrane domain"/>
    <property type="match status" value="1"/>
</dbReference>
<dbReference type="Pfam" id="PF00430">
    <property type="entry name" value="ATP-synt_B"/>
    <property type="match status" value="1"/>
</dbReference>
<evidence type="ECO:0000256" key="3">
    <source>
        <dbReference type="ARBA" id="ARBA00022475"/>
    </source>
</evidence>
<evidence type="ECO:0000313" key="16">
    <source>
        <dbReference type="EMBL" id="KKS09668.1"/>
    </source>
</evidence>
<dbReference type="HAMAP" id="MF_01398">
    <property type="entry name" value="ATP_synth_b_bprime"/>
    <property type="match status" value="1"/>
</dbReference>
<dbReference type="NCBIfam" id="TIGR01144">
    <property type="entry name" value="ATP_synt_b"/>
    <property type="match status" value="1"/>
</dbReference>
<comment type="function">
    <text evidence="11 13">F(1)F(0) ATP synthase produces ATP from ADP in the presence of a proton or sodium gradient. F-type ATPases consist of two structural domains, F(1) containing the extramembraneous catalytic core and F(0) containing the membrane proton channel, linked together by a central stalk and a peripheral stalk. During catalysis, ATP synthesis in the catalytic domain of F(1) is coupled via a rotary mechanism of the central stalk subunits to proton translocation.</text>
</comment>
<dbReference type="PATRIC" id="fig|1618344.3.peg.77"/>
<feature type="coiled-coil region" evidence="15">
    <location>
        <begin position="37"/>
        <end position="67"/>
    </location>
</feature>